<dbReference type="GO" id="GO:0004721">
    <property type="term" value="F:phosphoprotein phosphatase activity"/>
    <property type="evidence" value="ECO:0007669"/>
    <property type="project" value="InterPro"/>
</dbReference>
<dbReference type="Pfam" id="PF13350">
    <property type="entry name" value="Y_phosphatase3"/>
    <property type="match status" value="1"/>
</dbReference>
<dbReference type="InterPro" id="IPR029021">
    <property type="entry name" value="Prot-tyrosine_phosphatase-like"/>
</dbReference>
<dbReference type="InterPro" id="IPR000387">
    <property type="entry name" value="Tyr_Pase_dom"/>
</dbReference>
<evidence type="ECO:0000313" key="4">
    <source>
        <dbReference type="Proteomes" id="UP000004754"/>
    </source>
</evidence>
<sequence>MDYHDAEHLILCDESQLDRRILLPETTINFRDIGGYTGRDGRKLRWRLVFRAEALSNWDDNAIAALEAIGLRHVIDFRDTGRAGEQRDRLPATADYINLPVLKGIPVSARDIDFDDPDGIDRFFREIYRYQVEHKARDFARVLHLMTDPAAFPLLYHCTNGKDRTGFMTALILLICGVPESVILSDYTLSNLTFERAYESLGTIMATGFNMAAPEERAKLRDFFGVRPAWLKSQLDFIRGHFGDVERYLTEQTDLASADLAAIRTNLLAPVDDVV</sequence>
<reference evidence="3 4" key="1">
    <citation type="submission" date="2010-12" db="EMBL/GenBank/DDBJ databases">
        <authorList>
            <person name="Muzny D."/>
            <person name="Qin X."/>
            <person name="Deng J."/>
            <person name="Jiang H."/>
            <person name="Liu Y."/>
            <person name="Qu J."/>
            <person name="Song X.-Z."/>
            <person name="Zhang L."/>
            <person name="Thornton R."/>
            <person name="Coyle M."/>
            <person name="Francisco L."/>
            <person name="Jackson L."/>
            <person name="Javaid M."/>
            <person name="Korchina V."/>
            <person name="Kovar C."/>
            <person name="Mata R."/>
            <person name="Mathew T."/>
            <person name="Ngo R."/>
            <person name="Nguyen L."/>
            <person name="Nguyen N."/>
            <person name="Okwuonu G."/>
            <person name="Ongeri F."/>
            <person name="Pham C."/>
            <person name="Simmons D."/>
            <person name="Wilczek-Boney K."/>
            <person name="Hale W."/>
            <person name="Jakkamsetti A."/>
            <person name="Pham P."/>
            <person name="Ruth R."/>
            <person name="San Lucas F."/>
            <person name="Warren J."/>
            <person name="Zhang J."/>
            <person name="Zhao Z."/>
            <person name="Zhou C."/>
            <person name="Zhu D."/>
            <person name="Lee S."/>
            <person name="Bess C."/>
            <person name="Blankenburg K."/>
            <person name="Forbes L."/>
            <person name="Fu Q."/>
            <person name="Gubbala S."/>
            <person name="Hirani K."/>
            <person name="Jayaseelan J.C."/>
            <person name="Lara F."/>
            <person name="Munidasa M."/>
            <person name="Palculict T."/>
            <person name="Patil S."/>
            <person name="Pu L.-L."/>
            <person name="Saada N."/>
            <person name="Tang L."/>
            <person name="Weissenberger G."/>
            <person name="Zhu Y."/>
            <person name="Hemphill L."/>
            <person name="Shang Y."/>
            <person name="Youmans B."/>
            <person name="Ayvaz T."/>
            <person name="Ross M."/>
            <person name="Santibanez J."/>
            <person name="Aqrawi P."/>
            <person name="Gross S."/>
            <person name="Joshi V."/>
            <person name="Fowler G."/>
            <person name="Nazareth L."/>
            <person name="Reid J."/>
            <person name="Worley K."/>
            <person name="Petrosino J."/>
            <person name="Highlander S."/>
            <person name="Gibbs R."/>
        </authorList>
    </citation>
    <scope>NUCLEOTIDE SEQUENCE [LARGE SCALE GENOMIC DNA]</scope>
    <source>
        <strain evidence="3 4">ATCC 23263</strain>
    </source>
</reference>
<dbReference type="Proteomes" id="UP000004754">
    <property type="component" value="Unassembled WGS sequence"/>
</dbReference>
<comment type="caution">
    <text evidence="3">The sequence shown here is derived from an EMBL/GenBank/DDBJ whole genome shotgun (WGS) entry which is preliminary data.</text>
</comment>
<dbReference type="Gene3D" id="3.90.190.10">
    <property type="entry name" value="Protein tyrosine phosphatase superfamily"/>
    <property type="match status" value="1"/>
</dbReference>
<keyword evidence="4" id="KW-1185">Reference proteome</keyword>
<dbReference type="PANTHER" id="PTHR31126:SF1">
    <property type="entry name" value="TYROSINE SPECIFIC PROTEIN PHOSPHATASES DOMAIN-CONTAINING PROTEIN"/>
    <property type="match status" value="1"/>
</dbReference>
<dbReference type="InterPro" id="IPR026893">
    <property type="entry name" value="Tyr/Ser_Pase_IphP-type"/>
</dbReference>
<gene>
    <name evidence="3" type="ORF">HMP0721_2332</name>
</gene>
<dbReference type="RefSeq" id="WP_006599754.1">
    <property type="nucleotide sequence ID" value="NZ_GL622359.1"/>
</dbReference>
<evidence type="ECO:0000313" key="3">
    <source>
        <dbReference type="EMBL" id="EFV00516.1"/>
    </source>
</evidence>
<comment type="similarity">
    <text evidence="1">Belongs to the protein-tyrosine phosphatase family.</text>
</comment>
<proteinExistence type="inferred from homology"/>
<dbReference type="EMBL" id="AEQN01000033">
    <property type="protein sequence ID" value="EFV00516.1"/>
    <property type="molecule type" value="Genomic_DNA"/>
</dbReference>
<dbReference type="STRING" id="887929.HMP0721_2332"/>
<protein>
    <recommendedName>
        <fullName evidence="2">Tyrosine specific protein phosphatases domain-containing protein</fullName>
    </recommendedName>
</protein>
<dbReference type="eggNOG" id="COG2365">
    <property type="taxonomic scope" value="Bacteria"/>
</dbReference>
<name>E6MJZ7_9FIRM</name>
<dbReference type="SUPFAM" id="SSF52799">
    <property type="entry name" value="(Phosphotyrosine protein) phosphatases II"/>
    <property type="match status" value="1"/>
</dbReference>
<dbReference type="PANTHER" id="PTHR31126">
    <property type="entry name" value="TYROSINE-PROTEIN PHOSPHATASE"/>
    <property type="match status" value="1"/>
</dbReference>
<evidence type="ECO:0000259" key="2">
    <source>
        <dbReference type="PROSITE" id="PS50056"/>
    </source>
</evidence>
<feature type="domain" description="Tyrosine specific protein phosphatases" evidence="2">
    <location>
        <begin position="137"/>
        <end position="196"/>
    </location>
</feature>
<accession>E6MJZ7</accession>
<dbReference type="AlphaFoldDB" id="E6MJZ7"/>
<dbReference type="PROSITE" id="PS50056">
    <property type="entry name" value="TYR_PHOSPHATASE_2"/>
    <property type="match status" value="1"/>
</dbReference>
<organism evidence="3 4">
    <name type="scientific">Pseudoramibacter alactolyticus ATCC 23263</name>
    <dbReference type="NCBI Taxonomy" id="887929"/>
    <lineage>
        <taxon>Bacteria</taxon>
        <taxon>Bacillati</taxon>
        <taxon>Bacillota</taxon>
        <taxon>Clostridia</taxon>
        <taxon>Eubacteriales</taxon>
        <taxon>Eubacteriaceae</taxon>
        <taxon>Pseudoramibacter</taxon>
    </lineage>
</organism>
<evidence type="ECO:0000256" key="1">
    <source>
        <dbReference type="ARBA" id="ARBA00009580"/>
    </source>
</evidence>
<dbReference type="OrthoDB" id="9815473at2"/>
<dbReference type="HOGENOM" id="CLU_057546_0_0_9"/>